<protein>
    <recommendedName>
        <fullName evidence="1">Reverse transcriptase domain-containing protein</fullName>
    </recommendedName>
</protein>
<dbReference type="Proteomes" id="UP001187531">
    <property type="component" value="Unassembled WGS sequence"/>
</dbReference>
<evidence type="ECO:0000313" key="3">
    <source>
        <dbReference type="Proteomes" id="UP001187531"/>
    </source>
</evidence>
<accession>A0AA88IEU3</accession>
<feature type="domain" description="Reverse transcriptase" evidence="1">
    <location>
        <begin position="297"/>
        <end position="388"/>
    </location>
</feature>
<evidence type="ECO:0000259" key="1">
    <source>
        <dbReference type="Pfam" id="PF00078"/>
    </source>
</evidence>
<dbReference type="AlphaFoldDB" id="A0AA88IEU3"/>
<evidence type="ECO:0000313" key="2">
    <source>
        <dbReference type="EMBL" id="KAK2727898.1"/>
    </source>
</evidence>
<sequence>MDIKNFYKITFEYNKPSVELKKTQLAVASTPNSTSVTGISRPTTLTEISPATHNQNYSQSARLDALVRETKEILEGMITAIAVMELIKSSNFKESVKALLNMEVIQTFLGPDIFTSANNIFQEMTSRAWNLESIPSISIKEGIHNYIEVDACHNPKEAATLLNNTILKVADFSIPKIKEFRKAIENHPPKPWWNQDCEMAVRQKRLALRKENRFPSIEGLTILRKAEAFFNRTIGEAKKTTWSNFSFNLNPKLPATKIHNFIARMNGNRIKSQAQGHPLEKEGVSLQTEKQKLWKELSSTRLMKRGLPQGAISSTLLFLICVSDLKTSTTADIRGMFADDLLTYHKIPSIEKASKAAQINLEEIQQHSKDHGVPLSTGKTKVIVFHRKRNTLTNLEIRISGRTLKVATSAKILCAHFDKRLTWRTHLEATKTSFLKRLVLIKRLSESSWRSSPRTLMDFL</sequence>
<keyword evidence="3" id="KW-1185">Reference proteome</keyword>
<proteinExistence type="predicted"/>
<name>A0AA88IEU3_ARTSF</name>
<dbReference type="Pfam" id="PF00078">
    <property type="entry name" value="RVT_1"/>
    <property type="match status" value="1"/>
</dbReference>
<organism evidence="2 3">
    <name type="scientific">Artemia franciscana</name>
    <name type="common">Brine shrimp</name>
    <name type="synonym">Artemia sanfranciscana</name>
    <dbReference type="NCBI Taxonomy" id="6661"/>
    <lineage>
        <taxon>Eukaryota</taxon>
        <taxon>Metazoa</taxon>
        <taxon>Ecdysozoa</taxon>
        <taxon>Arthropoda</taxon>
        <taxon>Crustacea</taxon>
        <taxon>Branchiopoda</taxon>
        <taxon>Anostraca</taxon>
        <taxon>Artemiidae</taxon>
        <taxon>Artemia</taxon>
    </lineage>
</organism>
<dbReference type="PANTHER" id="PTHR33332">
    <property type="entry name" value="REVERSE TRANSCRIPTASE DOMAIN-CONTAINING PROTEIN"/>
    <property type="match status" value="1"/>
</dbReference>
<comment type="caution">
    <text evidence="2">The sequence shown here is derived from an EMBL/GenBank/DDBJ whole genome shotgun (WGS) entry which is preliminary data.</text>
</comment>
<gene>
    <name evidence="2" type="ORF">QYM36_008393</name>
</gene>
<reference evidence="2" key="1">
    <citation type="submission" date="2023-07" db="EMBL/GenBank/DDBJ databases">
        <title>Chromosome-level genome assembly of Artemia franciscana.</title>
        <authorList>
            <person name="Jo E."/>
        </authorList>
    </citation>
    <scope>NUCLEOTIDE SEQUENCE</scope>
    <source>
        <tissue evidence="2">Whole body</tissue>
    </source>
</reference>
<dbReference type="InterPro" id="IPR000477">
    <property type="entry name" value="RT_dom"/>
</dbReference>
<dbReference type="EMBL" id="JAVRJZ010000001">
    <property type="protein sequence ID" value="KAK2727898.1"/>
    <property type="molecule type" value="Genomic_DNA"/>
</dbReference>